<comment type="caution">
    <text evidence="1">The sequence shown here is derived from an EMBL/GenBank/DDBJ whole genome shotgun (WGS) entry which is preliminary data.</text>
</comment>
<evidence type="ECO:0000313" key="2">
    <source>
        <dbReference type="Proteomes" id="UP001215151"/>
    </source>
</evidence>
<keyword evidence="2" id="KW-1185">Reference proteome</keyword>
<dbReference type="AlphaFoldDB" id="A0AAD7TZN6"/>
<gene>
    <name evidence="1" type="ORF">ONZ51_g2985</name>
</gene>
<dbReference type="EMBL" id="JAPEVG010000050">
    <property type="protein sequence ID" value="KAJ8489320.1"/>
    <property type="molecule type" value="Genomic_DNA"/>
</dbReference>
<sequence>MVTFSDAKLSPHTDAISSVFNPGFIADGLIPNLEITSADDVHFHVHRRRLLLASDNAFGGLLRDPVFSLTVPEPAAVLNIVLNVTYGMFCVSHLPSLESIEAALDAVIKYGLPIAQLAKPSYPLYELVRSYAPYYPIEAYAIAAHYQLEELAVAISAHLLAFDLSRISDELTVKMGPLYFSRLANLHRGRMTALRNIVLQPPAMHPITPVCNEETQRELSRAWAFASAEIVWNALPNISTYALESAFTRAAASIKCPHCYIMLRNRIKEVIYQWSAVKTTI</sequence>
<dbReference type="Proteomes" id="UP001215151">
    <property type="component" value="Unassembled WGS sequence"/>
</dbReference>
<organism evidence="1 2">
    <name type="scientific">Trametes cubensis</name>
    <dbReference type="NCBI Taxonomy" id="1111947"/>
    <lineage>
        <taxon>Eukaryota</taxon>
        <taxon>Fungi</taxon>
        <taxon>Dikarya</taxon>
        <taxon>Basidiomycota</taxon>
        <taxon>Agaricomycotina</taxon>
        <taxon>Agaricomycetes</taxon>
        <taxon>Polyporales</taxon>
        <taxon>Polyporaceae</taxon>
        <taxon>Trametes</taxon>
    </lineage>
</organism>
<evidence type="ECO:0000313" key="1">
    <source>
        <dbReference type="EMBL" id="KAJ8489320.1"/>
    </source>
</evidence>
<evidence type="ECO:0008006" key="3">
    <source>
        <dbReference type="Google" id="ProtNLM"/>
    </source>
</evidence>
<reference evidence="1" key="1">
    <citation type="submission" date="2022-11" db="EMBL/GenBank/DDBJ databases">
        <title>Genome Sequence of Cubamyces cubensis.</title>
        <authorList>
            <person name="Buettner E."/>
        </authorList>
    </citation>
    <scope>NUCLEOTIDE SEQUENCE</scope>
    <source>
        <strain evidence="1">MPL-01</strain>
    </source>
</reference>
<name>A0AAD7TZN6_9APHY</name>
<accession>A0AAD7TZN6</accession>
<protein>
    <recommendedName>
        <fullName evidence="3">BTB domain-containing protein</fullName>
    </recommendedName>
</protein>
<proteinExistence type="predicted"/>